<keyword evidence="17" id="KW-0175">Coiled coil</keyword>
<evidence type="ECO:0000256" key="7">
    <source>
        <dbReference type="ARBA" id="ARBA00022605"/>
    </source>
</evidence>
<dbReference type="GO" id="GO:0032259">
    <property type="term" value="P:methylation"/>
    <property type="evidence" value="ECO:0007669"/>
    <property type="project" value="UniProtKB-KW"/>
</dbReference>
<name>J9FM81_9ZZZZ</name>
<dbReference type="InterPro" id="IPR006158">
    <property type="entry name" value="Cobalamin-bd"/>
</dbReference>
<keyword evidence="7" id="KW-0028">Amino-acid biosynthesis</keyword>
<keyword evidence="13" id="KW-0862">Zinc</keyword>
<keyword evidence="12" id="KW-0677">Repeat</keyword>
<dbReference type="UniPathway" id="UPA00051">
    <property type="reaction ID" value="UER00081"/>
</dbReference>
<feature type="domain" description="B12-binding" evidence="20">
    <location>
        <begin position="745"/>
        <end position="880"/>
    </location>
</feature>
<dbReference type="Gene3D" id="3.40.50.280">
    <property type="entry name" value="Cobalamin-binding domain"/>
    <property type="match status" value="1"/>
</dbReference>
<dbReference type="FunFam" id="3.20.20.20:FF:000002">
    <property type="entry name" value="Methionine synthase"/>
    <property type="match status" value="1"/>
</dbReference>
<sequence length="914" mass="100381">MKKTIAQLVPERILILDGAMGTMIQQYDLTEEDFRNERFTHIPGQLKGNNDLLCLTRPDIIQDIHRKYLEAGADIIETNTFSSTTVSMADYHVEEYVREINLAAVKLARELADEYTARTPDKPRFVAGSVGPTNKTCSMSPDVNNPAFRALSYDELTAAYQQQMEALLEGGVDALLIETIFDTLNAKAAIYAAQQAMETMEVKVPIMLSVTVSDIGGRTLSGQTLDAFLASVQHADIFSVGLNCSFGARQLKPFLAQLAARAPYFISAYPNAGLPNSLGKYDQTPADMAKEVADYIKEGLVNIIGGCCGTTDAYIAEYPALTAGAKPHVPAPAPTHLWLSGLELLEVKPEINFVNVGERCNVAGSRKFLRLINEKKYEEALSIARKQVEDGALVLDVNMDDGLLDARTEMTTFLNLIMSEPEIARVPIMIDSSKWEVIEAGLKCLQGKSIVNSISLKEGEKLFLEHARKVKQYGAAVVVMAFDEKGQADTAARKIEVCERAYHLLVDKVGFNPNDIIFDPNVLAVATGIEEHNNYAVDFIKATSWIKQHLTGAHISGGVSNLSFSFRGNNYIREAMHAVFLYHAIRKGMDMGIVNPSTSVIYTDIPADVLEKIEDVVLNRRPDAAERLIELAEQLKKAQQDNPQANVHHDAWRDDSVEDRLKYALKKGIGDYLEADLAEILPKYARAVDVIEGPLMDGMNEVGELFGAGKMFLPQVVKTARTMKKAVAILQPIIESEKVENTTSAGKVLLATVKGDVHDIGKNIVSVVMACNGYEIIDLGVMVPAETIIERAIEEKVDMIGLSGLITPSLEEMVHVASELEKRGLDFPLLIGGATTSKMHTALKIAPVYHAPVVHLKDASQNAGIAARLLNAQAKAELIEELDTEYKALRAKSNLFKKKIVSLEEAQKNRLNLF</sequence>
<evidence type="ECO:0000256" key="16">
    <source>
        <dbReference type="ARBA" id="ARBA00031040"/>
    </source>
</evidence>
<dbReference type="AlphaFoldDB" id="J9FM81"/>
<comment type="caution">
    <text evidence="22">The sequence shown here is derived from an EMBL/GenBank/DDBJ whole genome shotgun (WGS) entry which is preliminary data.</text>
</comment>
<feature type="coiled-coil region" evidence="17">
    <location>
        <begin position="872"/>
        <end position="899"/>
    </location>
</feature>
<keyword evidence="9" id="KW-0808">Transferase</keyword>
<evidence type="ECO:0000256" key="3">
    <source>
        <dbReference type="ARBA" id="ARBA00005178"/>
    </source>
</evidence>
<evidence type="ECO:0000313" key="22">
    <source>
        <dbReference type="EMBL" id="EJW90712.1"/>
    </source>
</evidence>
<dbReference type="PROSITE" id="PS51337">
    <property type="entry name" value="B12_BINDING_NTER"/>
    <property type="match status" value="1"/>
</dbReference>
<comment type="cofactor">
    <cofactor evidence="2">
        <name>methylcob(III)alamin</name>
        <dbReference type="ChEBI" id="CHEBI:28115"/>
    </cofactor>
</comment>
<evidence type="ECO:0000256" key="6">
    <source>
        <dbReference type="ARBA" id="ARBA00022603"/>
    </source>
</evidence>
<keyword evidence="8" id="KW-0846">Cobalamin</keyword>
<dbReference type="CDD" id="cd00740">
    <property type="entry name" value="MeTr"/>
    <property type="match status" value="1"/>
</dbReference>
<dbReference type="InterPro" id="IPR011005">
    <property type="entry name" value="Dihydropteroate_synth-like_sf"/>
</dbReference>
<dbReference type="PROSITE" id="PS51332">
    <property type="entry name" value="B12_BINDING"/>
    <property type="match status" value="1"/>
</dbReference>
<comment type="pathway">
    <text evidence="3">Amino-acid biosynthesis; L-methionine biosynthesis via de novo pathway; L-methionine from L-homocysteine (MetH route): step 1/1.</text>
</comment>
<dbReference type="InterPro" id="IPR003726">
    <property type="entry name" value="HCY_dom"/>
</dbReference>
<dbReference type="Pfam" id="PF02310">
    <property type="entry name" value="B12-binding"/>
    <property type="match status" value="1"/>
</dbReference>
<evidence type="ECO:0000259" key="20">
    <source>
        <dbReference type="PROSITE" id="PS51332"/>
    </source>
</evidence>
<comment type="similarity">
    <text evidence="4">Belongs to the vitamin-B12 dependent methionine synthase family.</text>
</comment>
<dbReference type="FunFam" id="1.10.1240.10:FF:000001">
    <property type="entry name" value="Methionine synthase"/>
    <property type="match status" value="1"/>
</dbReference>
<reference evidence="22" key="1">
    <citation type="journal article" date="2012" name="PLoS ONE">
        <title>Gene sets for utilization of primary and secondary nutrition supplies in the distal gut of endangered iberian lynx.</title>
        <authorList>
            <person name="Alcaide M."/>
            <person name="Messina E."/>
            <person name="Richter M."/>
            <person name="Bargiela R."/>
            <person name="Peplies J."/>
            <person name="Huws S.A."/>
            <person name="Newbold C.J."/>
            <person name="Golyshin P.N."/>
            <person name="Simon M.A."/>
            <person name="Lopez G."/>
            <person name="Yakimov M.M."/>
            <person name="Ferrer M."/>
        </authorList>
    </citation>
    <scope>NUCLEOTIDE SEQUENCE</scope>
</reference>
<feature type="domain" description="Pterin-binding" evidence="19">
    <location>
        <begin position="353"/>
        <end position="618"/>
    </location>
</feature>
<evidence type="ECO:0000259" key="19">
    <source>
        <dbReference type="PROSITE" id="PS50972"/>
    </source>
</evidence>
<dbReference type="SUPFAM" id="SSF47644">
    <property type="entry name" value="Methionine synthase domain"/>
    <property type="match status" value="1"/>
</dbReference>
<proteinExistence type="inferred from homology"/>
<evidence type="ECO:0000256" key="14">
    <source>
        <dbReference type="ARBA" id="ARBA00023167"/>
    </source>
</evidence>
<dbReference type="PANTHER" id="PTHR45833:SF1">
    <property type="entry name" value="METHIONINE SYNTHASE"/>
    <property type="match status" value="1"/>
</dbReference>
<evidence type="ECO:0000259" key="18">
    <source>
        <dbReference type="PROSITE" id="PS50970"/>
    </source>
</evidence>
<feature type="domain" description="Hcy-binding" evidence="18">
    <location>
        <begin position="2"/>
        <end position="322"/>
    </location>
</feature>
<dbReference type="Pfam" id="PF02607">
    <property type="entry name" value="B12-binding_2"/>
    <property type="match status" value="1"/>
</dbReference>
<dbReference type="Gene3D" id="3.20.20.330">
    <property type="entry name" value="Homocysteine-binding-like domain"/>
    <property type="match status" value="1"/>
</dbReference>
<dbReference type="NCBIfam" id="TIGR02082">
    <property type="entry name" value="metH"/>
    <property type="match status" value="1"/>
</dbReference>
<dbReference type="InterPro" id="IPR036594">
    <property type="entry name" value="Meth_synthase_dom"/>
</dbReference>
<evidence type="ECO:0000256" key="2">
    <source>
        <dbReference type="ARBA" id="ARBA00001956"/>
    </source>
</evidence>
<dbReference type="GO" id="GO:0005829">
    <property type="term" value="C:cytosol"/>
    <property type="evidence" value="ECO:0007669"/>
    <property type="project" value="TreeGrafter"/>
</dbReference>
<dbReference type="InterPro" id="IPR036589">
    <property type="entry name" value="HCY_dom_sf"/>
</dbReference>
<evidence type="ECO:0000256" key="10">
    <source>
        <dbReference type="ARBA" id="ARBA00022691"/>
    </source>
</evidence>
<evidence type="ECO:0000256" key="13">
    <source>
        <dbReference type="ARBA" id="ARBA00022833"/>
    </source>
</evidence>
<evidence type="ECO:0000256" key="5">
    <source>
        <dbReference type="ARBA" id="ARBA00012032"/>
    </source>
</evidence>
<comment type="cofactor">
    <cofactor evidence="1">
        <name>Zn(2+)</name>
        <dbReference type="ChEBI" id="CHEBI:29105"/>
    </cofactor>
</comment>
<dbReference type="EMBL" id="AMCI01008662">
    <property type="protein sequence ID" value="EJW90712.1"/>
    <property type="molecule type" value="Genomic_DNA"/>
</dbReference>
<dbReference type="GO" id="GO:0008705">
    <property type="term" value="F:methionine synthase activity"/>
    <property type="evidence" value="ECO:0007669"/>
    <property type="project" value="UniProtKB-EC"/>
</dbReference>
<protein>
    <recommendedName>
        <fullName evidence="5">methionine synthase</fullName>
        <ecNumber evidence="5">2.1.1.13</ecNumber>
    </recommendedName>
    <alternativeName>
        <fullName evidence="16">5-methyltetrahydrofolate--homocysteine methyltransferase</fullName>
    </alternativeName>
</protein>
<dbReference type="EC" id="2.1.1.13" evidence="5"/>
<evidence type="ECO:0000256" key="4">
    <source>
        <dbReference type="ARBA" id="ARBA00010398"/>
    </source>
</evidence>
<dbReference type="FunFam" id="3.40.50.280:FF:000006">
    <property type="entry name" value="Methionine synthase (B12-dependent)"/>
    <property type="match status" value="1"/>
</dbReference>
<evidence type="ECO:0000256" key="1">
    <source>
        <dbReference type="ARBA" id="ARBA00001947"/>
    </source>
</evidence>
<dbReference type="InterPro" id="IPR033706">
    <property type="entry name" value="Met_synthase_B12-bd"/>
</dbReference>
<gene>
    <name evidence="22" type="ORF">EVA_21195</name>
</gene>
<dbReference type="PIRSF" id="PIRSF000381">
    <property type="entry name" value="MetH"/>
    <property type="match status" value="1"/>
</dbReference>
<dbReference type="GO" id="GO:0046653">
    <property type="term" value="P:tetrahydrofolate metabolic process"/>
    <property type="evidence" value="ECO:0007669"/>
    <property type="project" value="TreeGrafter"/>
</dbReference>
<dbReference type="SUPFAM" id="SSF51717">
    <property type="entry name" value="Dihydropteroate synthetase-like"/>
    <property type="match status" value="1"/>
</dbReference>
<dbReference type="InterPro" id="IPR000489">
    <property type="entry name" value="Pterin-binding_dom"/>
</dbReference>
<accession>J9FM81</accession>
<dbReference type="InterPro" id="IPR011822">
    <property type="entry name" value="MetH"/>
</dbReference>
<dbReference type="SMART" id="SM01018">
    <property type="entry name" value="B12-binding_2"/>
    <property type="match status" value="1"/>
</dbReference>
<dbReference type="GO" id="GO:0050667">
    <property type="term" value="P:homocysteine metabolic process"/>
    <property type="evidence" value="ECO:0007669"/>
    <property type="project" value="TreeGrafter"/>
</dbReference>
<dbReference type="InterPro" id="IPR050554">
    <property type="entry name" value="Met_Synthase/Corrinoid"/>
</dbReference>
<dbReference type="SUPFAM" id="SSF82282">
    <property type="entry name" value="Homocysteine S-methyltransferase"/>
    <property type="match status" value="1"/>
</dbReference>
<evidence type="ECO:0000256" key="15">
    <source>
        <dbReference type="ARBA" id="ARBA00023285"/>
    </source>
</evidence>
<dbReference type="PROSITE" id="PS50972">
    <property type="entry name" value="PTERIN_BINDING"/>
    <property type="match status" value="1"/>
</dbReference>
<evidence type="ECO:0000256" key="17">
    <source>
        <dbReference type="SAM" id="Coils"/>
    </source>
</evidence>
<dbReference type="Gene3D" id="3.20.20.20">
    <property type="entry name" value="Dihydropteroate synthase-like"/>
    <property type="match status" value="1"/>
</dbReference>
<dbReference type="FunFam" id="3.20.20.330:FF:000001">
    <property type="entry name" value="Methionine synthase"/>
    <property type="match status" value="1"/>
</dbReference>
<keyword evidence="6" id="KW-0489">Methyltransferase</keyword>
<keyword evidence="11" id="KW-0479">Metal-binding</keyword>
<dbReference type="InterPro" id="IPR003759">
    <property type="entry name" value="Cbl-bd_cap"/>
</dbReference>
<dbReference type="PROSITE" id="PS50970">
    <property type="entry name" value="HCY"/>
    <property type="match status" value="1"/>
</dbReference>
<dbReference type="Pfam" id="PF00809">
    <property type="entry name" value="Pterin_bind"/>
    <property type="match status" value="1"/>
</dbReference>
<keyword evidence="14" id="KW-0486">Methionine biosynthesis</keyword>
<evidence type="ECO:0000256" key="9">
    <source>
        <dbReference type="ARBA" id="ARBA00022679"/>
    </source>
</evidence>
<dbReference type="CDD" id="cd02069">
    <property type="entry name" value="methionine_synthase_B12_BD"/>
    <property type="match status" value="1"/>
</dbReference>
<dbReference type="Pfam" id="PF02574">
    <property type="entry name" value="S-methyl_trans"/>
    <property type="match status" value="1"/>
</dbReference>
<dbReference type="SUPFAM" id="SSF52242">
    <property type="entry name" value="Cobalamin (vitamin B12)-binding domain"/>
    <property type="match status" value="1"/>
</dbReference>
<dbReference type="InterPro" id="IPR036724">
    <property type="entry name" value="Cobalamin-bd_sf"/>
</dbReference>
<feature type="domain" description="B12-binding N-terminal" evidence="21">
    <location>
        <begin position="648"/>
        <end position="742"/>
    </location>
</feature>
<dbReference type="GO" id="GO:0031419">
    <property type="term" value="F:cobalamin binding"/>
    <property type="evidence" value="ECO:0007669"/>
    <property type="project" value="UniProtKB-KW"/>
</dbReference>
<evidence type="ECO:0000259" key="21">
    <source>
        <dbReference type="PROSITE" id="PS51337"/>
    </source>
</evidence>
<dbReference type="GO" id="GO:0008270">
    <property type="term" value="F:zinc ion binding"/>
    <property type="evidence" value="ECO:0007669"/>
    <property type="project" value="InterPro"/>
</dbReference>
<evidence type="ECO:0000256" key="11">
    <source>
        <dbReference type="ARBA" id="ARBA00022723"/>
    </source>
</evidence>
<evidence type="ECO:0000256" key="8">
    <source>
        <dbReference type="ARBA" id="ARBA00022628"/>
    </source>
</evidence>
<dbReference type="Gene3D" id="1.10.1240.10">
    <property type="entry name" value="Methionine synthase domain"/>
    <property type="match status" value="1"/>
</dbReference>
<dbReference type="PANTHER" id="PTHR45833">
    <property type="entry name" value="METHIONINE SYNTHASE"/>
    <property type="match status" value="1"/>
</dbReference>
<keyword evidence="10" id="KW-0949">S-adenosyl-L-methionine</keyword>
<keyword evidence="15" id="KW-0170">Cobalt</keyword>
<evidence type="ECO:0000256" key="12">
    <source>
        <dbReference type="ARBA" id="ARBA00022737"/>
    </source>
</evidence>
<organism evidence="22">
    <name type="scientific">gut metagenome</name>
    <dbReference type="NCBI Taxonomy" id="749906"/>
    <lineage>
        <taxon>unclassified sequences</taxon>
        <taxon>metagenomes</taxon>
        <taxon>organismal metagenomes</taxon>
    </lineage>
</organism>